<comment type="caution">
    <text evidence="1">The sequence shown here is derived from an EMBL/GenBank/DDBJ whole genome shotgun (WGS) entry which is preliminary data.</text>
</comment>
<dbReference type="Proteomes" id="UP000324595">
    <property type="component" value="Unassembled WGS sequence"/>
</dbReference>
<organism evidence="1 2">
    <name type="scientific">Fodinibius salinus</name>
    <dbReference type="NCBI Taxonomy" id="860790"/>
    <lineage>
        <taxon>Bacteria</taxon>
        <taxon>Pseudomonadati</taxon>
        <taxon>Balneolota</taxon>
        <taxon>Balneolia</taxon>
        <taxon>Balneolales</taxon>
        <taxon>Balneolaceae</taxon>
        <taxon>Fodinibius</taxon>
    </lineage>
</organism>
<sequence>MDEYHALITERDSTIEVLQMKFLADNDKQAVKKICNIAEALNHDKKLAFIYHRHREITLNQKQPTT</sequence>
<evidence type="ECO:0000313" key="1">
    <source>
        <dbReference type="EMBL" id="TYP92065.1"/>
    </source>
</evidence>
<protein>
    <submittedName>
        <fullName evidence="1">Uncharacterized protein</fullName>
    </submittedName>
</protein>
<dbReference type="AlphaFoldDB" id="A0A5D3YFR6"/>
<name>A0A5D3YFR6_9BACT</name>
<accession>A0A5D3YFR6</accession>
<proteinExistence type="predicted"/>
<keyword evidence="2" id="KW-1185">Reference proteome</keyword>
<reference evidence="1 2" key="1">
    <citation type="submission" date="2019-07" db="EMBL/GenBank/DDBJ databases">
        <title>Genomic Encyclopedia of Archaeal and Bacterial Type Strains, Phase II (KMG-II): from individual species to whole genera.</title>
        <authorList>
            <person name="Goeker M."/>
        </authorList>
    </citation>
    <scope>NUCLEOTIDE SEQUENCE [LARGE SCALE GENOMIC DNA]</scope>
    <source>
        <strain evidence="1 2">DSM 21935</strain>
    </source>
</reference>
<gene>
    <name evidence="1" type="ORF">LX73_2311</name>
</gene>
<dbReference type="EMBL" id="VNHY01000004">
    <property type="protein sequence ID" value="TYP92065.1"/>
    <property type="molecule type" value="Genomic_DNA"/>
</dbReference>
<evidence type="ECO:0000313" key="2">
    <source>
        <dbReference type="Proteomes" id="UP000324595"/>
    </source>
</evidence>